<keyword evidence="3" id="KW-1185">Reference proteome</keyword>
<reference evidence="2 3" key="1">
    <citation type="submission" date="2024-05" db="EMBL/GenBank/DDBJ databases">
        <title>Genome sequencing and assembly of Indian major carp, Cirrhinus mrigala (Hamilton, 1822).</title>
        <authorList>
            <person name="Mohindra V."/>
            <person name="Chowdhury L.M."/>
            <person name="Lal K."/>
            <person name="Jena J.K."/>
        </authorList>
    </citation>
    <scope>NUCLEOTIDE SEQUENCE [LARGE SCALE GENOMIC DNA]</scope>
    <source>
        <strain evidence="2">CM1030</strain>
        <tissue evidence="2">Blood</tissue>
    </source>
</reference>
<organism evidence="2 3">
    <name type="scientific">Cirrhinus mrigala</name>
    <name type="common">Mrigala</name>
    <dbReference type="NCBI Taxonomy" id="683832"/>
    <lineage>
        <taxon>Eukaryota</taxon>
        <taxon>Metazoa</taxon>
        <taxon>Chordata</taxon>
        <taxon>Craniata</taxon>
        <taxon>Vertebrata</taxon>
        <taxon>Euteleostomi</taxon>
        <taxon>Actinopterygii</taxon>
        <taxon>Neopterygii</taxon>
        <taxon>Teleostei</taxon>
        <taxon>Ostariophysi</taxon>
        <taxon>Cypriniformes</taxon>
        <taxon>Cyprinidae</taxon>
        <taxon>Labeoninae</taxon>
        <taxon>Labeonini</taxon>
        <taxon>Cirrhinus</taxon>
    </lineage>
</organism>
<dbReference type="Proteomes" id="UP001529510">
    <property type="component" value="Unassembled WGS sequence"/>
</dbReference>
<evidence type="ECO:0000313" key="3">
    <source>
        <dbReference type="Proteomes" id="UP001529510"/>
    </source>
</evidence>
<name>A0ABD0Q4V1_CIRMR</name>
<protein>
    <submittedName>
        <fullName evidence="2">Uncharacterized protein</fullName>
    </submittedName>
</protein>
<feature type="region of interest" description="Disordered" evidence="1">
    <location>
        <begin position="1"/>
        <end position="53"/>
    </location>
</feature>
<feature type="non-terminal residue" evidence="2">
    <location>
        <position position="1"/>
    </location>
</feature>
<gene>
    <name evidence="2" type="ORF">M9458_025293</name>
</gene>
<feature type="compositionally biased region" description="Acidic residues" evidence="1">
    <location>
        <begin position="23"/>
        <end position="53"/>
    </location>
</feature>
<evidence type="ECO:0000313" key="2">
    <source>
        <dbReference type="EMBL" id="KAL0179851.1"/>
    </source>
</evidence>
<evidence type="ECO:0000256" key="1">
    <source>
        <dbReference type="SAM" id="MobiDB-lite"/>
    </source>
</evidence>
<sequence length="53" mass="6119">EKTGEPVPDASWPENGDQWSDKGEEEEEEEDECGLLQEMAEEDEDIDLYNEET</sequence>
<comment type="caution">
    <text evidence="2">The sequence shown here is derived from an EMBL/GenBank/DDBJ whole genome shotgun (WGS) entry which is preliminary data.</text>
</comment>
<proteinExistence type="predicted"/>
<dbReference type="EMBL" id="JAMKFB020000012">
    <property type="protein sequence ID" value="KAL0179851.1"/>
    <property type="molecule type" value="Genomic_DNA"/>
</dbReference>
<dbReference type="AlphaFoldDB" id="A0ABD0Q4V1"/>
<feature type="non-terminal residue" evidence="2">
    <location>
        <position position="53"/>
    </location>
</feature>
<accession>A0ABD0Q4V1</accession>